<dbReference type="Gene3D" id="1.10.150.900">
    <property type="match status" value="1"/>
</dbReference>
<dbReference type="PANTHER" id="PTHR43808:SF8">
    <property type="entry name" value="PEPTIDASE M20 DIMERISATION DOMAIN-CONTAINING PROTEIN"/>
    <property type="match status" value="1"/>
</dbReference>
<evidence type="ECO:0000256" key="4">
    <source>
        <dbReference type="ARBA" id="ARBA00022801"/>
    </source>
</evidence>
<gene>
    <name evidence="7" type="ORF">FVO59_10965</name>
</gene>
<evidence type="ECO:0000313" key="8">
    <source>
        <dbReference type="Proteomes" id="UP000515708"/>
    </source>
</evidence>
<evidence type="ECO:0000256" key="3">
    <source>
        <dbReference type="ARBA" id="ARBA00022723"/>
    </source>
</evidence>
<dbReference type="GO" id="GO:0016787">
    <property type="term" value="F:hydrolase activity"/>
    <property type="evidence" value="ECO:0007669"/>
    <property type="project" value="UniProtKB-KW"/>
</dbReference>
<protein>
    <submittedName>
        <fullName evidence="7">M20/M25/M40 family metallo-hydrolase</fullName>
    </submittedName>
</protein>
<feature type="domain" description="Peptidase M20 dimerisation" evidence="6">
    <location>
        <begin position="192"/>
        <end position="318"/>
    </location>
</feature>
<evidence type="ECO:0000256" key="2">
    <source>
        <dbReference type="ARBA" id="ARBA00006247"/>
    </source>
</evidence>
<dbReference type="PANTHER" id="PTHR43808">
    <property type="entry name" value="ACETYLORNITHINE DEACETYLASE"/>
    <property type="match status" value="1"/>
</dbReference>
<dbReference type="SUPFAM" id="SSF53187">
    <property type="entry name" value="Zn-dependent exopeptidases"/>
    <property type="match status" value="1"/>
</dbReference>
<evidence type="ECO:0000256" key="5">
    <source>
        <dbReference type="ARBA" id="ARBA00022833"/>
    </source>
</evidence>
<dbReference type="Gene3D" id="3.30.70.360">
    <property type="match status" value="1"/>
</dbReference>
<sequence length="435" mass="46173">MTPAELCAHFIQFDTSNFGSGESTGETPLAEEIARLLRDAGYSPELYAREPHRASTVIRVPGTDRSLPGMVVHGHLDVVPAEPEQWSVPPFEGRISDGYIYGRGAVDMKDMVAMMVATLLEWASLGISPQRDIVFAFVADEEARGDWGAGWLVETHPELFAGIGASIGESGGHATPLTAADGGTVMLYPIAVAERGTLHAHLRAEGTSGHGSRPCPDSAVTKLLAATNRINTHQWPLELGDTVREYITSTNAALGYQVDLGSEAGVTEAIDRMGEAGEVARVTSRCSSTTTVLRAGYKVNVVPGVAEAEVDVRCVPGSFESTRAALAELIGPDVAFTITDPGEPTDFSSGSPWFAAMREAVLRHDPDGVVVPYCMGGGTDSKSFRKLGIECFGFVPLTADPEGRRLAGLHGIDERVPVASVNGGQRILSDFLLNL</sequence>
<name>A0A7D8A9P6_9MICO</name>
<dbReference type="NCBIfam" id="NF005913">
    <property type="entry name" value="PRK07906.1"/>
    <property type="match status" value="1"/>
</dbReference>
<dbReference type="AlphaFoldDB" id="A0A7D8A9P6"/>
<evidence type="ECO:0000256" key="1">
    <source>
        <dbReference type="ARBA" id="ARBA00001947"/>
    </source>
</evidence>
<dbReference type="InterPro" id="IPR011650">
    <property type="entry name" value="Peptidase_M20_dimer"/>
</dbReference>
<comment type="cofactor">
    <cofactor evidence="1">
        <name>Zn(2+)</name>
        <dbReference type="ChEBI" id="CHEBI:29105"/>
    </cofactor>
</comment>
<dbReference type="Gene3D" id="3.40.630.10">
    <property type="entry name" value="Zn peptidases"/>
    <property type="match status" value="1"/>
</dbReference>
<dbReference type="InterPro" id="IPR036264">
    <property type="entry name" value="Bact_exopeptidase_dim_dom"/>
</dbReference>
<keyword evidence="5" id="KW-0862">Zinc</keyword>
<dbReference type="FunFam" id="1.10.150.900:FF:000002">
    <property type="entry name" value="M20/M25/M40 family peptidase"/>
    <property type="match status" value="1"/>
</dbReference>
<dbReference type="Pfam" id="PF07687">
    <property type="entry name" value="M20_dimer"/>
    <property type="match status" value="1"/>
</dbReference>
<keyword evidence="3" id="KW-0479">Metal-binding</keyword>
<dbReference type="RefSeq" id="WP_182252679.1">
    <property type="nucleotide sequence ID" value="NZ_CP043732.1"/>
</dbReference>
<reference evidence="7 8" key="1">
    <citation type="journal article" date="2020" name="Front. Microbiol.">
        <title>Design of Bacterial Strain-Specific qPCR Assays Using NGS Data and Publicly Available Resources and Its Application to Track Biocontrol Strains.</title>
        <authorList>
            <person name="Hernandez I."/>
            <person name="Sant C."/>
            <person name="Martinez R."/>
            <person name="Fernandez C."/>
        </authorList>
    </citation>
    <scope>NUCLEOTIDE SEQUENCE [LARGE SCALE GENOMIC DNA]</scope>
    <source>
        <strain evidence="7 8">B24</strain>
    </source>
</reference>
<keyword evidence="4 7" id="KW-0378">Hydrolase</keyword>
<dbReference type="EMBL" id="CP043732">
    <property type="protein sequence ID" value="QMU97680.1"/>
    <property type="molecule type" value="Genomic_DNA"/>
</dbReference>
<evidence type="ECO:0000313" key="7">
    <source>
        <dbReference type="EMBL" id="QMU97680.1"/>
    </source>
</evidence>
<dbReference type="Pfam" id="PF01546">
    <property type="entry name" value="Peptidase_M20"/>
    <property type="match status" value="1"/>
</dbReference>
<dbReference type="Proteomes" id="UP000515708">
    <property type="component" value="Chromosome"/>
</dbReference>
<comment type="similarity">
    <text evidence="2">Belongs to the peptidase M20A family.</text>
</comment>
<accession>A0A7D8A9P6</accession>
<dbReference type="SUPFAM" id="SSF55031">
    <property type="entry name" value="Bacterial exopeptidase dimerisation domain"/>
    <property type="match status" value="1"/>
</dbReference>
<evidence type="ECO:0000259" key="6">
    <source>
        <dbReference type="Pfam" id="PF07687"/>
    </source>
</evidence>
<dbReference type="InterPro" id="IPR002933">
    <property type="entry name" value="Peptidase_M20"/>
</dbReference>
<proteinExistence type="inferred from homology"/>
<dbReference type="InterPro" id="IPR050072">
    <property type="entry name" value="Peptidase_M20A"/>
</dbReference>
<organism evidence="7 8">
    <name type="scientific">Microbacterium esteraromaticum</name>
    <dbReference type="NCBI Taxonomy" id="57043"/>
    <lineage>
        <taxon>Bacteria</taxon>
        <taxon>Bacillati</taxon>
        <taxon>Actinomycetota</taxon>
        <taxon>Actinomycetes</taxon>
        <taxon>Micrococcales</taxon>
        <taxon>Microbacteriaceae</taxon>
        <taxon>Microbacterium</taxon>
    </lineage>
</organism>
<dbReference type="GO" id="GO:0046872">
    <property type="term" value="F:metal ion binding"/>
    <property type="evidence" value="ECO:0007669"/>
    <property type="project" value="UniProtKB-KW"/>
</dbReference>